<accession>A0A9E7FFZ1</accession>
<reference evidence="2" key="1">
    <citation type="submission" date="2022-05" db="EMBL/GenBank/DDBJ databases">
        <title>The Musa troglodytarum L. genome provides insights into the mechanism of non-climacteric behaviour and enrichment of carotenoids.</title>
        <authorList>
            <person name="Wang J."/>
        </authorList>
    </citation>
    <scope>NUCLEOTIDE SEQUENCE</scope>
    <source>
        <tissue evidence="2">Leaf</tissue>
    </source>
</reference>
<gene>
    <name evidence="2" type="ORF">MUK42_31606</name>
</gene>
<dbReference type="OrthoDB" id="10416044at2759"/>
<organism evidence="2 3">
    <name type="scientific">Musa troglodytarum</name>
    <name type="common">fe'i banana</name>
    <dbReference type="NCBI Taxonomy" id="320322"/>
    <lineage>
        <taxon>Eukaryota</taxon>
        <taxon>Viridiplantae</taxon>
        <taxon>Streptophyta</taxon>
        <taxon>Embryophyta</taxon>
        <taxon>Tracheophyta</taxon>
        <taxon>Spermatophyta</taxon>
        <taxon>Magnoliopsida</taxon>
        <taxon>Liliopsida</taxon>
        <taxon>Zingiberales</taxon>
        <taxon>Musaceae</taxon>
        <taxon>Musa</taxon>
    </lineage>
</organism>
<evidence type="ECO:0000313" key="3">
    <source>
        <dbReference type="Proteomes" id="UP001055439"/>
    </source>
</evidence>
<evidence type="ECO:0000313" key="2">
    <source>
        <dbReference type="EMBL" id="URD95524.1"/>
    </source>
</evidence>
<dbReference type="Proteomes" id="UP001055439">
    <property type="component" value="Chromosome 4"/>
</dbReference>
<feature type="compositionally biased region" description="Basic and acidic residues" evidence="1">
    <location>
        <begin position="11"/>
        <end position="20"/>
    </location>
</feature>
<sequence length="262" mass="28712">MGNCLPSLAHESQRCDENKSRSRCSGVAQDHVEETERGQVLPQPAAAAPSRRVHATDRPRPKRSVRFAEGGDGVKDTARVKMRVTKREASLLLSMLDDGRERTLEDVLSQLQEARAGCASRRDCCRAETTGDDVMQPILCALDCVPTPVNLVTLTGDHVADEPEKGRPPQAAQTPNQRQKAPARPKRSVRFADDDGNKDVVRVKMMLTKKEAARLLAMLAGGNEGALEHMLCELGGEKGCSRSPARSDRDCWRPALRSIPEN</sequence>
<dbReference type="EMBL" id="CP097506">
    <property type="protein sequence ID" value="URD95524.1"/>
    <property type="molecule type" value="Genomic_DNA"/>
</dbReference>
<evidence type="ECO:0000256" key="1">
    <source>
        <dbReference type="SAM" id="MobiDB-lite"/>
    </source>
</evidence>
<proteinExistence type="predicted"/>
<dbReference type="PANTHER" id="PTHR35704">
    <property type="entry name" value="OS02G0254600 PROTEIN"/>
    <property type="match status" value="1"/>
</dbReference>
<dbReference type="PANTHER" id="PTHR35704:SF1">
    <property type="entry name" value="OS02G0254600 PROTEIN"/>
    <property type="match status" value="1"/>
</dbReference>
<feature type="region of interest" description="Disordered" evidence="1">
    <location>
        <begin position="1"/>
        <end position="69"/>
    </location>
</feature>
<keyword evidence="3" id="KW-1185">Reference proteome</keyword>
<protein>
    <submittedName>
        <fullName evidence="2">Uncharacterized protein</fullName>
    </submittedName>
</protein>
<dbReference type="AlphaFoldDB" id="A0A9E7FFZ1"/>
<feature type="region of interest" description="Disordered" evidence="1">
    <location>
        <begin position="159"/>
        <end position="195"/>
    </location>
</feature>
<name>A0A9E7FFZ1_9LILI</name>